<dbReference type="GO" id="GO:0000172">
    <property type="term" value="C:ribonuclease MRP complex"/>
    <property type="evidence" value="ECO:0007669"/>
    <property type="project" value="TreeGrafter"/>
</dbReference>
<evidence type="ECO:0000313" key="5">
    <source>
        <dbReference type="EMBL" id="CAD7432376.1"/>
    </source>
</evidence>
<dbReference type="InterPro" id="IPR036882">
    <property type="entry name" value="Alba-like_dom_sf"/>
</dbReference>
<keyword evidence="3" id="KW-0539">Nucleus</keyword>
<evidence type="ECO:0000259" key="4">
    <source>
        <dbReference type="Pfam" id="PF01918"/>
    </source>
</evidence>
<dbReference type="InterPro" id="IPR002775">
    <property type="entry name" value="DNA/RNA-bd_Alba-like"/>
</dbReference>
<organism evidence="5">
    <name type="scientific">Timema monikensis</name>
    <dbReference type="NCBI Taxonomy" id="170555"/>
    <lineage>
        <taxon>Eukaryota</taxon>
        <taxon>Metazoa</taxon>
        <taxon>Ecdysozoa</taxon>
        <taxon>Arthropoda</taxon>
        <taxon>Hexapoda</taxon>
        <taxon>Insecta</taxon>
        <taxon>Pterygota</taxon>
        <taxon>Neoptera</taxon>
        <taxon>Polyneoptera</taxon>
        <taxon>Phasmatodea</taxon>
        <taxon>Timematodea</taxon>
        <taxon>Timematoidea</taxon>
        <taxon>Timematidae</taxon>
        <taxon>Timema</taxon>
    </lineage>
</organism>
<dbReference type="PANTHER" id="PTHR13516:SF4">
    <property type="entry name" value="FI09323P"/>
    <property type="match status" value="1"/>
</dbReference>
<gene>
    <name evidence="5" type="ORF">TMSB3V08_LOCUS9085</name>
</gene>
<dbReference type="AlphaFoldDB" id="A0A7R9EE85"/>
<dbReference type="EMBL" id="OB795539">
    <property type="protein sequence ID" value="CAD7432376.1"/>
    <property type="molecule type" value="Genomic_DNA"/>
</dbReference>
<dbReference type="Gene3D" id="3.30.110.20">
    <property type="entry name" value="Alba-like domain"/>
    <property type="match status" value="1"/>
</dbReference>
<name>A0A7R9EE85_9NEOP</name>
<dbReference type="PANTHER" id="PTHR13516">
    <property type="entry name" value="RIBONUCLEASE P SUBUNIT P25"/>
    <property type="match status" value="1"/>
</dbReference>
<accession>A0A7R9EE85</accession>
<feature type="domain" description="DNA/RNA-binding protein Alba-like" evidence="4">
    <location>
        <begin position="95"/>
        <end position="153"/>
    </location>
</feature>
<evidence type="ECO:0000256" key="1">
    <source>
        <dbReference type="ARBA" id="ARBA00004123"/>
    </source>
</evidence>
<evidence type="ECO:0000256" key="3">
    <source>
        <dbReference type="ARBA" id="ARBA00023242"/>
    </source>
</evidence>
<dbReference type="InterPro" id="IPR051958">
    <property type="entry name" value="Alba-like_NAB"/>
</dbReference>
<dbReference type="GO" id="GO:0001682">
    <property type="term" value="P:tRNA 5'-leader removal"/>
    <property type="evidence" value="ECO:0007669"/>
    <property type="project" value="TreeGrafter"/>
</dbReference>
<comment type="similarity">
    <text evidence="2">Belongs to the histone-like Alba family.</text>
</comment>
<comment type="subcellular location">
    <subcellularLocation>
        <location evidence="1">Nucleus</location>
    </subcellularLocation>
</comment>
<protein>
    <recommendedName>
        <fullName evidence="4">DNA/RNA-binding protein Alba-like domain-containing protein</fullName>
    </recommendedName>
</protein>
<dbReference type="SUPFAM" id="SSF82704">
    <property type="entry name" value="AlbA-like"/>
    <property type="match status" value="1"/>
</dbReference>
<evidence type="ECO:0000256" key="2">
    <source>
        <dbReference type="ARBA" id="ARBA00008018"/>
    </source>
</evidence>
<dbReference type="GO" id="GO:0005634">
    <property type="term" value="C:nucleus"/>
    <property type="evidence" value="ECO:0007669"/>
    <property type="project" value="UniProtKB-SubCell"/>
</dbReference>
<sequence length="256" mass="29114">MYSKGNMNEKFARIVDYGAKLVYLQLDRIPTAAEVLKDLKKSLPLFVNAIAGERWQQDAPHVVYYLSAGERWQQDAPHVVYYLSVGERWQQDAPHVSAGSKMRSVLGFAMKSFKDERCIVWTGSGPAISKTISCAEIMKRRYRNTHQITKIGYRKVEEFWEPQIEDLDPLVVVREIPIIHILLSKDELNSEEPGYVLVLESVAVEGSYPVETMVQCSRVSHHSLAIRPRGAVVSAPDYEPRGPRLDSRRLTLVSFP</sequence>
<proteinExistence type="inferred from homology"/>
<dbReference type="Pfam" id="PF01918">
    <property type="entry name" value="Alba"/>
    <property type="match status" value="1"/>
</dbReference>
<reference evidence="5" key="1">
    <citation type="submission" date="2020-11" db="EMBL/GenBank/DDBJ databases">
        <authorList>
            <person name="Tran Van P."/>
        </authorList>
    </citation>
    <scope>NUCLEOTIDE SEQUENCE</scope>
</reference>
<dbReference type="GO" id="GO:0003723">
    <property type="term" value="F:RNA binding"/>
    <property type="evidence" value="ECO:0007669"/>
    <property type="project" value="TreeGrafter"/>
</dbReference>